<dbReference type="InterPro" id="IPR050463">
    <property type="entry name" value="Gfo/Idh/MocA_oxidrdct_glycsds"/>
</dbReference>
<dbReference type="SUPFAM" id="SSF55347">
    <property type="entry name" value="Glyceraldehyde-3-phosphate dehydrogenase-like, C-terminal domain"/>
    <property type="match status" value="1"/>
</dbReference>
<dbReference type="InterPro" id="IPR036291">
    <property type="entry name" value="NAD(P)-bd_dom_sf"/>
</dbReference>
<dbReference type="EMBL" id="PRLP01000143">
    <property type="protein sequence ID" value="PPC74494.1"/>
    <property type="molecule type" value="Genomic_DNA"/>
</dbReference>
<dbReference type="Gene3D" id="3.40.50.720">
    <property type="entry name" value="NAD(P)-binding Rossmann-like Domain"/>
    <property type="match status" value="1"/>
</dbReference>
<dbReference type="Proteomes" id="UP000238196">
    <property type="component" value="Unassembled WGS sequence"/>
</dbReference>
<dbReference type="Gene3D" id="3.30.360.10">
    <property type="entry name" value="Dihydrodipicolinate Reductase, domain 2"/>
    <property type="match status" value="1"/>
</dbReference>
<dbReference type="SUPFAM" id="SSF51735">
    <property type="entry name" value="NAD(P)-binding Rossmann-fold domains"/>
    <property type="match status" value="1"/>
</dbReference>
<accession>A0A2S5KI55</accession>
<dbReference type="PANTHER" id="PTHR43818">
    <property type="entry name" value="BCDNA.GH03377"/>
    <property type="match status" value="1"/>
</dbReference>
<evidence type="ECO:0000259" key="2">
    <source>
        <dbReference type="Pfam" id="PF01408"/>
    </source>
</evidence>
<dbReference type="GO" id="GO:0016491">
    <property type="term" value="F:oxidoreductase activity"/>
    <property type="evidence" value="ECO:0007669"/>
    <property type="project" value="UniProtKB-KW"/>
</dbReference>
<keyword evidence="1" id="KW-0560">Oxidoreductase</keyword>
<sequence>MSSFNVGVIGIGDISDVYFDNLKLFDIVRVLGCAGRDLGKAEAKAAQHGIPRAYRDAMALIADPDIDIILNLTHPAVHAELNLAALAAGKHVYSEKPLAASFADGQRIMALAKDKGLRVGCAPDTFLGGRLQTCRKLIDDGVIGQVTAASAFAVSHGMEWFHPNPAFVYQQGCGPLLDIGPYYVTALLSLLGTVESGCALSNRAFAQRTMHYGPQQGETFEVGVDTHISGNLAFSNGAVATIVTSFDVWDSELPRLEIYGTKGTLCLRDVDPCDGPNLFGGTLLLRTESNYRWKNMPRQTPGSDWIEVESSHPFNSVSHARNSRGIGLVDMAYAIRDQRPERASGAMALHALEVMDKLINSARSRTFFTTETRFERPAALPVDFPASEG</sequence>
<comment type="caution">
    <text evidence="4">The sequence shown here is derived from an EMBL/GenBank/DDBJ whole genome shotgun (WGS) entry which is preliminary data.</text>
</comment>
<name>A0A2S5KI55_9PROT</name>
<gene>
    <name evidence="4" type="ORF">C4K68_24500</name>
</gene>
<feature type="domain" description="Gfo/Idh/MocA-like oxidoreductase N-terminal" evidence="2">
    <location>
        <begin position="4"/>
        <end position="120"/>
    </location>
</feature>
<feature type="domain" description="GFO/IDH/MocA-like oxidoreductase" evidence="3">
    <location>
        <begin position="132"/>
        <end position="265"/>
    </location>
</feature>
<dbReference type="InterPro" id="IPR000683">
    <property type="entry name" value="Gfo/Idh/MocA-like_OxRdtase_N"/>
</dbReference>
<dbReference type="GO" id="GO:0000166">
    <property type="term" value="F:nucleotide binding"/>
    <property type="evidence" value="ECO:0007669"/>
    <property type="project" value="InterPro"/>
</dbReference>
<dbReference type="OrthoDB" id="9774191at2"/>
<dbReference type="InterPro" id="IPR055170">
    <property type="entry name" value="GFO_IDH_MocA-like_dom"/>
</dbReference>
<organism evidence="4 5">
    <name type="scientific">Proteobacteria bacterium 228</name>
    <dbReference type="NCBI Taxonomy" id="2083153"/>
    <lineage>
        <taxon>Bacteria</taxon>
        <taxon>Pseudomonadati</taxon>
        <taxon>Pseudomonadota</taxon>
    </lineage>
</organism>
<evidence type="ECO:0000259" key="3">
    <source>
        <dbReference type="Pfam" id="PF22725"/>
    </source>
</evidence>
<dbReference type="AlphaFoldDB" id="A0A2S5KI55"/>
<proteinExistence type="predicted"/>
<evidence type="ECO:0000313" key="5">
    <source>
        <dbReference type="Proteomes" id="UP000238196"/>
    </source>
</evidence>
<dbReference type="PANTHER" id="PTHR43818:SF11">
    <property type="entry name" value="BCDNA.GH03377"/>
    <property type="match status" value="1"/>
</dbReference>
<dbReference type="Pfam" id="PF01408">
    <property type="entry name" value="GFO_IDH_MocA"/>
    <property type="match status" value="1"/>
</dbReference>
<reference evidence="4 5" key="1">
    <citation type="submission" date="2018-02" db="EMBL/GenBank/DDBJ databases">
        <title>novel marine gammaproteobacteria from coastal saline agro ecosystem.</title>
        <authorList>
            <person name="Krishnan R."/>
            <person name="Ramesh Kumar N."/>
        </authorList>
    </citation>
    <scope>NUCLEOTIDE SEQUENCE [LARGE SCALE GENOMIC DNA]</scope>
    <source>
        <strain evidence="4 5">228</strain>
    </source>
</reference>
<protein>
    <submittedName>
        <fullName evidence="4">Oxidoreductase</fullName>
    </submittedName>
</protein>
<dbReference type="Pfam" id="PF22725">
    <property type="entry name" value="GFO_IDH_MocA_C3"/>
    <property type="match status" value="1"/>
</dbReference>
<evidence type="ECO:0000256" key="1">
    <source>
        <dbReference type="ARBA" id="ARBA00023002"/>
    </source>
</evidence>
<evidence type="ECO:0000313" key="4">
    <source>
        <dbReference type="EMBL" id="PPC74494.1"/>
    </source>
</evidence>